<organism evidence="7 8">
    <name type="scientific">Trinickia violacea</name>
    <dbReference type="NCBI Taxonomy" id="2571746"/>
    <lineage>
        <taxon>Bacteria</taxon>
        <taxon>Pseudomonadati</taxon>
        <taxon>Pseudomonadota</taxon>
        <taxon>Betaproteobacteria</taxon>
        <taxon>Burkholderiales</taxon>
        <taxon>Burkholderiaceae</taxon>
        <taxon>Trinickia</taxon>
    </lineage>
</organism>
<dbReference type="GO" id="GO:0016811">
    <property type="term" value="F:hydrolase activity, acting on carbon-nitrogen (but not peptide) bonds, in linear amides"/>
    <property type="evidence" value="ECO:0007669"/>
    <property type="project" value="InterPro"/>
</dbReference>
<dbReference type="Pfam" id="PF01804">
    <property type="entry name" value="Penicil_amidase"/>
    <property type="match status" value="1"/>
</dbReference>
<dbReference type="RefSeq" id="WP_137332492.1">
    <property type="nucleotide sequence ID" value="NZ_CP040077.1"/>
</dbReference>
<dbReference type="InterPro" id="IPR023343">
    <property type="entry name" value="Penicillin_amidase_dom1"/>
</dbReference>
<dbReference type="PANTHER" id="PTHR34218">
    <property type="entry name" value="PEPTIDASE S45 PENICILLIN AMIDASE"/>
    <property type="match status" value="1"/>
</dbReference>
<dbReference type="EMBL" id="CP040077">
    <property type="protein sequence ID" value="QCP49667.1"/>
    <property type="molecule type" value="Genomic_DNA"/>
</dbReference>
<keyword evidence="2" id="KW-0378">Hydrolase</keyword>
<proteinExistence type="inferred from homology"/>
<evidence type="ECO:0000313" key="7">
    <source>
        <dbReference type="EMBL" id="QCP49667.1"/>
    </source>
</evidence>
<dbReference type="InterPro" id="IPR029055">
    <property type="entry name" value="Ntn_hydrolases_N"/>
</dbReference>
<dbReference type="Gene3D" id="3.60.20.10">
    <property type="entry name" value="Glutamine Phosphoribosylpyrophosphate, subunit 1, domain 1"/>
    <property type="match status" value="1"/>
</dbReference>
<dbReference type="GO" id="GO:0046872">
    <property type="term" value="F:metal ion binding"/>
    <property type="evidence" value="ECO:0007669"/>
    <property type="project" value="UniProtKB-KW"/>
</dbReference>
<dbReference type="CDD" id="cd03747">
    <property type="entry name" value="Ntn_PGA_like"/>
    <property type="match status" value="1"/>
</dbReference>
<evidence type="ECO:0000256" key="2">
    <source>
        <dbReference type="ARBA" id="ARBA00022801"/>
    </source>
</evidence>
<dbReference type="Gene3D" id="2.30.120.10">
    <property type="match status" value="1"/>
</dbReference>
<comment type="similarity">
    <text evidence="1">Belongs to the peptidase S45 family.</text>
</comment>
<keyword evidence="6" id="KW-1133">Transmembrane helix</keyword>
<keyword evidence="5" id="KW-0479">Metal-binding</keyword>
<evidence type="ECO:0000256" key="3">
    <source>
        <dbReference type="ARBA" id="ARBA00023145"/>
    </source>
</evidence>
<dbReference type="InterPro" id="IPR043147">
    <property type="entry name" value="Penicillin_amidase_A-knob"/>
</dbReference>
<comment type="cofactor">
    <cofactor evidence="5">
        <name>Ca(2+)</name>
        <dbReference type="ChEBI" id="CHEBI:29108"/>
    </cofactor>
    <text evidence="5">Binds 1 Ca(2+) ion per dimer.</text>
</comment>
<dbReference type="InterPro" id="IPR043146">
    <property type="entry name" value="Penicillin_amidase_N_B-knob"/>
</dbReference>
<evidence type="ECO:0000256" key="1">
    <source>
        <dbReference type="ARBA" id="ARBA00006586"/>
    </source>
</evidence>
<keyword evidence="6" id="KW-0472">Membrane</keyword>
<dbReference type="Gene3D" id="1.10.439.10">
    <property type="entry name" value="Penicillin Amidohydrolase, domain 1"/>
    <property type="match status" value="1"/>
</dbReference>
<feature type="binding site" evidence="5">
    <location>
        <position position="361"/>
    </location>
    <ligand>
        <name>Ca(2+)</name>
        <dbReference type="ChEBI" id="CHEBI:29108"/>
    </ligand>
</feature>
<evidence type="ECO:0000256" key="5">
    <source>
        <dbReference type="PIRSR" id="PIRSR001227-2"/>
    </source>
</evidence>
<keyword evidence="8" id="KW-1185">Reference proteome</keyword>
<dbReference type="PIRSF" id="PIRSF001227">
    <property type="entry name" value="Pen_acylase"/>
    <property type="match status" value="1"/>
</dbReference>
<dbReference type="SUPFAM" id="SSF56235">
    <property type="entry name" value="N-terminal nucleophile aminohydrolases (Ntn hydrolases)"/>
    <property type="match status" value="1"/>
</dbReference>
<accession>A0A4P8IP21</accession>
<dbReference type="InterPro" id="IPR002692">
    <property type="entry name" value="S45"/>
</dbReference>
<sequence length="840" mass="91871">MLLRTEARRSSFRITRITRIAGIGVAAILLILIVCAAGIWLFLRASLPQLDGTRAEAGLSEPVTISRDAQGVVTIRGATRADVAFATGFAQAQDRFFQMDLLRRVAAGELAALIGGDALAIDEQNRLNRFRSRAEIAVAALPADERALLGRYTAGVNAGLASLSARPFEYAMLRAAPQPWRPADTLLVVYAMYLDLQAGEVPHILARAALRDAMPPDLFAFLTPSGSRWDAPLDGQPTVAGPPVIPATRPDWLDDKSPTATTAHAEAFIPPSAAIGSNNWAVDAAHGVGGRALVANDMHLGLRLPNIWYRLTLYFPDETDPTRGRTRRLSGVSLPGTPLVVAGSNGDVAWGFTNSYGHFIDLVEIERDPADPLRYRGPGGEWERADEHVETIAVKGAPSVQLPVRETRWGPMLEVDADKGSTTRGHAARTYAVRWAAYLPGAVNVNLIRMEQARDVRQALAAGQESGIPTQNLVVADRGGHIAWTLAGPLPDAMFDSQGLPVPAGATSAASRFERLPAANTPHVIDPPQGRLWTANNTQLGDVHEQHKIGDSGADMGARATQIRDDLFARERFDERDLLAIQLDDRALWVRYWRELALDTLDEDALRDHPQRAAFKRIVSAWNGRADSDAAGYTLVRDFYQSFYEAWFGPLDARMQQRWPKSSQAKGVMPWLSSPTAGRASSRLEPVMEALAQQHAWVPSRDTNWRAFVLDRIDATIARNVRHHATLDDASWGERNRLALYHPFARLLPESVRGWLGAPADPMPGDIDMPRVQHPSFGASERFAVSPGHEEDGILEMPGGASGHPLSPYFLAGHRAWERGEPSPFLPGPDVHRLTLTPLR</sequence>
<gene>
    <name evidence="7" type="ORF">FAZ95_11070</name>
</gene>
<dbReference type="Proteomes" id="UP000298656">
    <property type="component" value="Chromosome 1"/>
</dbReference>
<feature type="active site" description="Nucleophile" evidence="4">
    <location>
        <position position="277"/>
    </location>
</feature>
<dbReference type="PANTHER" id="PTHR34218:SF4">
    <property type="entry name" value="ACYL-HOMOSERINE LACTONE ACYLASE QUIP"/>
    <property type="match status" value="1"/>
</dbReference>
<dbReference type="Gene3D" id="1.10.1400.10">
    <property type="match status" value="1"/>
</dbReference>
<dbReference type="KEGG" id="tvl:FAZ95_11070"/>
<name>A0A4P8IP21_9BURK</name>
<reference evidence="7 8" key="1">
    <citation type="submission" date="2019-05" db="EMBL/GenBank/DDBJ databases">
        <title>Burkholderia sp. DHOD12, isolated from subtropical forest soil.</title>
        <authorList>
            <person name="Gao Z.-H."/>
            <person name="Qiu L.-H."/>
        </authorList>
    </citation>
    <scope>NUCLEOTIDE SEQUENCE [LARGE SCALE GENOMIC DNA]</scope>
    <source>
        <strain evidence="7 8">DHOD12</strain>
    </source>
</reference>
<keyword evidence="3" id="KW-0865">Zymogen</keyword>
<evidence type="ECO:0000256" key="4">
    <source>
        <dbReference type="PIRSR" id="PIRSR001227-1"/>
    </source>
</evidence>
<dbReference type="AlphaFoldDB" id="A0A4P8IP21"/>
<protein>
    <submittedName>
        <fullName evidence="7">Penicillin acylase family protein</fullName>
    </submittedName>
</protein>
<feature type="transmembrane region" description="Helical" evidence="6">
    <location>
        <begin position="20"/>
        <end position="43"/>
    </location>
</feature>
<dbReference type="InterPro" id="IPR014395">
    <property type="entry name" value="Pen/GL7ACA/AHL_acylase"/>
</dbReference>
<evidence type="ECO:0000313" key="8">
    <source>
        <dbReference type="Proteomes" id="UP000298656"/>
    </source>
</evidence>
<keyword evidence="6" id="KW-0812">Transmembrane</keyword>
<dbReference type="GO" id="GO:0017000">
    <property type="term" value="P:antibiotic biosynthetic process"/>
    <property type="evidence" value="ECO:0007669"/>
    <property type="project" value="InterPro"/>
</dbReference>
<keyword evidence="5" id="KW-0106">Calcium</keyword>
<evidence type="ECO:0000256" key="6">
    <source>
        <dbReference type="SAM" id="Phobius"/>
    </source>
</evidence>
<dbReference type="OrthoDB" id="9760084at2"/>